<dbReference type="EMBL" id="JAFKCU010000001">
    <property type="protein sequence ID" value="MBN7814197.1"/>
    <property type="molecule type" value="Genomic_DNA"/>
</dbReference>
<comment type="caution">
    <text evidence="1">The sequence shown here is derived from an EMBL/GenBank/DDBJ whole genome shotgun (WGS) entry which is preliminary data.</text>
</comment>
<evidence type="ECO:0000313" key="1">
    <source>
        <dbReference type="EMBL" id="MBN7814197.1"/>
    </source>
</evidence>
<protein>
    <submittedName>
        <fullName evidence="1">Uncharacterized protein</fullName>
    </submittedName>
</protein>
<organism evidence="1 2">
    <name type="scientific">Algoriphagus pacificus</name>
    <dbReference type="NCBI Taxonomy" id="2811234"/>
    <lineage>
        <taxon>Bacteria</taxon>
        <taxon>Pseudomonadati</taxon>
        <taxon>Bacteroidota</taxon>
        <taxon>Cytophagia</taxon>
        <taxon>Cytophagales</taxon>
        <taxon>Cyclobacteriaceae</taxon>
        <taxon>Algoriphagus</taxon>
    </lineage>
</organism>
<keyword evidence="2" id="KW-1185">Reference proteome</keyword>
<reference evidence="1 2" key="1">
    <citation type="submission" date="2021-03" db="EMBL/GenBank/DDBJ databases">
        <title>novel species isolated from a fishpond in China.</title>
        <authorList>
            <person name="Lu H."/>
            <person name="Cai Z."/>
        </authorList>
    </citation>
    <scope>NUCLEOTIDE SEQUENCE [LARGE SCALE GENOMIC DNA]</scope>
    <source>
        <strain evidence="1 2">YJ13C</strain>
    </source>
</reference>
<dbReference type="Proteomes" id="UP000664480">
    <property type="component" value="Unassembled WGS sequence"/>
</dbReference>
<gene>
    <name evidence="1" type="ORF">J0A69_02100</name>
</gene>
<sequence length="48" mass="5426">MTKNQELEQCRKALKSFRIIGNDSGKTGKSNRTTASFFRECLTTITTI</sequence>
<name>A0ABS3CAR4_9BACT</name>
<proteinExistence type="predicted"/>
<evidence type="ECO:0000313" key="2">
    <source>
        <dbReference type="Proteomes" id="UP000664480"/>
    </source>
</evidence>
<accession>A0ABS3CAR4</accession>
<dbReference type="RefSeq" id="WP_206584855.1">
    <property type="nucleotide sequence ID" value="NZ_JAFKCU010000001.1"/>
</dbReference>